<proteinExistence type="predicted"/>
<evidence type="ECO:0000313" key="2">
    <source>
        <dbReference type="Proteomes" id="UP000297245"/>
    </source>
</evidence>
<reference evidence="1 2" key="1">
    <citation type="journal article" date="2019" name="Nat. Ecol. Evol.">
        <title>Megaphylogeny resolves global patterns of mushroom evolution.</title>
        <authorList>
            <person name="Varga T."/>
            <person name="Krizsan K."/>
            <person name="Foldi C."/>
            <person name="Dima B."/>
            <person name="Sanchez-Garcia M."/>
            <person name="Sanchez-Ramirez S."/>
            <person name="Szollosi G.J."/>
            <person name="Szarkandi J.G."/>
            <person name="Papp V."/>
            <person name="Albert L."/>
            <person name="Andreopoulos W."/>
            <person name="Angelini C."/>
            <person name="Antonin V."/>
            <person name="Barry K.W."/>
            <person name="Bougher N.L."/>
            <person name="Buchanan P."/>
            <person name="Buyck B."/>
            <person name="Bense V."/>
            <person name="Catcheside P."/>
            <person name="Chovatia M."/>
            <person name="Cooper J."/>
            <person name="Damon W."/>
            <person name="Desjardin D."/>
            <person name="Finy P."/>
            <person name="Geml J."/>
            <person name="Haridas S."/>
            <person name="Hughes K."/>
            <person name="Justo A."/>
            <person name="Karasinski D."/>
            <person name="Kautmanova I."/>
            <person name="Kiss B."/>
            <person name="Kocsube S."/>
            <person name="Kotiranta H."/>
            <person name="LaButti K.M."/>
            <person name="Lechner B.E."/>
            <person name="Liimatainen K."/>
            <person name="Lipzen A."/>
            <person name="Lukacs Z."/>
            <person name="Mihaltcheva S."/>
            <person name="Morgado L.N."/>
            <person name="Niskanen T."/>
            <person name="Noordeloos M.E."/>
            <person name="Ohm R.A."/>
            <person name="Ortiz-Santana B."/>
            <person name="Ovrebo C."/>
            <person name="Racz N."/>
            <person name="Riley R."/>
            <person name="Savchenko A."/>
            <person name="Shiryaev A."/>
            <person name="Soop K."/>
            <person name="Spirin V."/>
            <person name="Szebenyi C."/>
            <person name="Tomsovsky M."/>
            <person name="Tulloss R.E."/>
            <person name="Uehling J."/>
            <person name="Grigoriev I.V."/>
            <person name="Vagvolgyi C."/>
            <person name="Papp T."/>
            <person name="Martin F.M."/>
            <person name="Miettinen O."/>
            <person name="Hibbett D.S."/>
            <person name="Nagy L.G."/>
        </authorList>
    </citation>
    <scope>NUCLEOTIDE SEQUENCE [LARGE SCALE GENOMIC DNA]</scope>
    <source>
        <strain evidence="1 2">CBS 962.96</strain>
    </source>
</reference>
<sequence length="94" mass="10291">MDSGKTRQRLGKLPLVIGMPVMITQNFDVAGGVVNGSIGALKSIRYRLDRAGRRHAISCVVTLPPSPLHHQALPHLENHDVVALQDTVELKIQH</sequence>
<keyword evidence="2" id="KW-1185">Reference proteome</keyword>
<protein>
    <recommendedName>
        <fullName evidence="3">DNA helicase</fullName>
    </recommendedName>
</protein>
<evidence type="ECO:0000313" key="1">
    <source>
        <dbReference type="EMBL" id="THU88128.1"/>
    </source>
</evidence>
<gene>
    <name evidence="1" type="ORF">K435DRAFT_680430</name>
</gene>
<dbReference type="OrthoDB" id="432234at2759"/>
<dbReference type="Proteomes" id="UP000297245">
    <property type="component" value="Unassembled WGS sequence"/>
</dbReference>
<name>A0A4S8LHR8_DENBC</name>
<dbReference type="AlphaFoldDB" id="A0A4S8LHR8"/>
<dbReference type="EMBL" id="ML179421">
    <property type="protein sequence ID" value="THU88128.1"/>
    <property type="molecule type" value="Genomic_DNA"/>
</dbReference>
<organism evidence="1 2">
    <name type="scientific">Dendrothele bispora (strain CBS 962.96)</name>
    <dbReference type="NCBI Taxonomy" id="1314807"/>
    <lineage>
        <taxon>Eukaryota</taxon>
        <taxon>Fungi</taxon>
        <taxon>Dikarya</taxon>
        <taxon>Basidiomycota</taxon>
        <taxon>Agaricomycotina</taxon>
        <taxon>Agaricomycetes</taxon>
        <taxon>Agaricomycetidae</taxon>
        <taxon>Agaricales</taxon>
        <taxon>Agaricales incertae sedis</taxon>
        <taxon>Dendrothele</taxon>
    </lineage>
</organism>
<evidence type="ECO:0008006" key="3">
    <source>
        <dbReference type="Google" id="ProtNLM"/>
    </source>
</evidence>
<feature type="non-terminal residue" evidence="1">
    <location>
        <position position="94"/>
    </location>
</feature>
<accession>A0A4S8LHR8</accession>